<dbReference type="SMART" id="SM00195">
    <property type="entry name" value="DSPc"/>
    <property type="match status" value="1"/>
</dbReference>
<proteinExistence type="predicted"/>
<dbReference type="Pfam" id="PF00782">
    <property type="entry name" value="DSPc"/>
    <property type="match status" value="1"/>
</dbReference>
<dbReference type="STRING" id="869754.A0A1A0HCX7"/>
<dbReference type="GO" id="GO:0008138">
    <property type="term" value="F:protein tyrosine/serine/threonine phosphatase activity"/>
    <property type="evidence" value="ECO:0007669"/>
    <property type="project" value="TreeGrafter"/>
</dbReference>
<dbReference type="RefSeq" id="XP_018712445.1">
    <property type="nucleotide sequence ID" value="XM_018853863.1"/>
</dbReference>
<dbReference type="EMBL" id="LXTC01000002">
    <property type="protein sequence ID" value="OBA21949.1"/>
    <property type="molecule type" value="Genomic_DNA"/>
</dbReference>
<organism evidence="2 3">
    <name type="scientific">Metschnikowia bicuspidata var. bicuspidata NRRL YB-4993</name>
    <dbReference type="NCBI Taxonomy" id="869754"/>
    <lineage>
        <taxon>Eukaryota</taxon>
        <taxon>Fungi</taxon>
        <taxon>Dikarya</taxon>
        <taxon>Ascomycota</taxon>
        <taxon>Saccharomycotina</taxon>
        <taxon>Pichiomycetes</taxon>
        <taxon>Metschnikowiaceae</taxon>
        <taxon>Metschnikowia</taxon>
    </lineage>
</organism>
<dbReference type="InterPro" id="IPR020422">
    <property type="entry name" value="TYR_PHOSPHATASE_DUAL_dom"/>
</dbReference>
<dbReference type="InterPro" id="IPR029021">
    <property type="entry name" value="Prot-tyrosine_phosphatase-like"/>
</dbReference>
<dbReference type="InterPro" id="IPR053239">
    <property type="entry name" value="Dual_spec_PTase"/>
</dbReference>
<feature type="domain" description="Tyrosine specific protein phosphatases" evidence="1">
    <location>
        <begin position="676"/>
        <end position="748"/>
    </location>
</feature>
<dbReference type="GO" id="GO:0033260">
    <property type="term" value="P:nuclear DNA replication"/>
    <property type="evidence" value="ECO:0007669"/>
    <property type="project" value="TreeGrafter"/>
</dbReference>
<dbReference type="PROSITE" id="PS50056">
    <property type="entry name" value="TYR_PHOSPHATASE_2"/>
    <property type="match status" value="1"/>
</dbReference>
<dbReference type="AlphaFoldDB" id="A0A1A0HCX7"/>
<evidence type="ECO:0000313" key="2">
    <source>
        <dbReference type="EMBL" id="OBA21949.1"/>
    </source>
</evidence>
<dbReference type="OrthoDB" id="273181at2759"/>
<accession>A0A1A0HCX7</accession>
<gene>
    <name evidence="2" type="ORF">METBIDRAFT_10860</name>
</gene>
<dbReference type="SUPFAM" id="SSF52799">
    <property type="entry name" value="(Phosphotyrosine protein) phosphatases II"/>
    <property type="match status" value="1"/>
</dbReference>
<reference evidence="2 3" key="1">
    <citation type="submission" date="2016-05" db="EMBL/GenBank/DDBJ databases">
        <title>Comparative genomics of biotechnologically important yeasts.</title>
        <authorList>
            <consortium name="DOE Joint Genome Institute"/>
            <person name="Riley R."/>
            <person name="Haridas S."/>
            <person name="Wolfe K.H."/>
            <person name="Lopes M.R."/>
            <person name="Hittinger C.T."/>
            <person name="Goker M."/>
            <person name="Salamov A."/>
            <person name="Wisecaver J."/>
            <person name="Long T.M."/>
            <person name="Aerts A.L."/>
            <person name="Barry K."/>
            <person name="Choi C."/>
            <person name="Clum A."/>
            <person name="Coughlan A.Y."/>
            <person name="Deshpande S."/>
            <person name="Douglass A.P."/>
            <person name="Hanson S.J."/>
            <person name="Klenk H.-P."/>
            <person name="LaButti K."/>
            <person name="Lapidus A."/>
            <person name="Lindquist E."/>
            <person name="Lipzen A."/>
            <person name="Meier-kolthoff J.P."/>
            <person name="Ohm R.A."/>
            <person name="Otillar R.P."/>
            <person name="Pangilinan J."/>
            <person name="Peng Y."/>
            <person name="Rokas A."/>
            <person name="Rosa C.A."/>
            <person name="Scheuner C."/>
            <person name="Sibirny A.A."/>
            <person name="Slot J.C."/>
            <person name="Stielow J.B."/>
            <person name="Sun H."/>
            <person name="Kurtzman C.P."/>
            <person name="Blackwell M."/>
            <person name="Grigoriev I.V."/>
            <person name="Jeffries T.W."/>
        </authorList>
    </citation>
    <scope>NUCLEOTIDE SEQUENCE [LARGE SCALE GENOMIC DNA]</scope>
    <source>
        <strain evidence="2 3">NRRL YB-4993</strain>
    </source>
</reference>
<dbReference type="PANTHER" id="PTHR47550">
    <property type="entry name" value="DUAL SPECIFICITY PROTEIN PHOSPHATASE PPS1"/>
    <property type="match status" value="1"/>
</dbReference>
<evidence type="ECO:0000259" key="1">
    <source>
        <dbReference type="PROSITE" id="PS50056"/>
    </source>
</evidence>
<dbReference type="InterPro" id="IPR000387">
    <property type="entry name" value="Tyr_Pase_dom"/>
</dbReference>
<dbReference type="PANTHER" id="PTHR47550:SF1">
    <property type="entry name" value="DUAL SPECIFICITY PROTEIN PHOSPHATASE PPS1"/>
    <property type="match status" value="1"/>
</dbReference>
<dbReference type="InterPro" id="IPR000340">
    <property type="entry name" value="Dual-sp_phosphatase_cat-dom"/>
</dbReference>
<dbReference type="Gene3D" id="3.90.190.10">
    <property type="entry name" value="Protein tyrosine phosphatase superfamily"/>
    <property type="match status" value="1"/>
</dbReference>
<name>A0A1A0HCX7_9ASCO</name>
<keyword evidence="3" id="KW-1185">Reference proteome</keyword>
<dbReference type="Proteomes" id="UP000092555">
    <property type="component" value="Unassembled WGS sequence"/>
</dbReference>
<protein>
    <recommendedName>
        <fullName evidence="1">Tyrosine specific protein phosphatases domain-containing protein</fullName>
    </recommendedName>
</protein>
<comment type="caution">
    <text evidence="2">The sequence shown here is derived from an EMBL/GenBank/DDBJ whole genome shotgun (WGS) entry which is preliminary data.</text>
</comment>
<evidence type="ECO:0000313" key="3">
    <source>
        <dbReference type="Proteomes" id="UP000092555"/>
    </source>
</evidence>
<dbReference type="GO" id="GO:0005634">
    <property type="term" value="C:nucleus"/>
    <property type="evidence" value="ECO:0007669"/>
    <property type="project" value="GOC"/>
</dbReference>
<sequence length="793" mass="91127">MMVASNTIHKTKSTPTQDLSDFAAARFASKEKNLASPASLKDARQRNFPQAAFLSDSRNICLSKDSYEQEHLLRKGPGASVHLSLEGLNKSLRKIKDTEIYVISSPEELKQLLDLHHSEENPMPSPDDMFPYLHGSAGLREKVYFDARFDPSSELQFLAEDSETISRRFPPDTFAKPTELGFHLMTVNSRAESNPYLTNSVVIEDMLVFRETGDIDVSPERLDLSNFKQFKDFTQTFDTPCCPLAQTNRNFMLQTTLMAPLSHFVVYNNEMDLASNFEVAKILEYLQSSCHKRNIYVVDFPTRQWPKVDQYFTQTSVWHRSGKKKRFFNKSTDFTQPGSLYYLEQNLVWLVYNMTQPFPNLYVGNALNFKQSIPGTRSGLQHDFQLYIYCHEKARMPSRSLLNLILQDMPAKGLKEPLFLEFSSAIFRAEAMSEDVASCFLTFLKLVSVIVKEHQQNALIHSYDGFSGTSFLLLGLGLLWRCDYVEEMALDLFRQPEFKLQLSFSEFLVLKSLEARIQLLKPQLQNATILLPDLCSETGPILDQPLVRPADWLRSENETTFPDFIHKSLYLGSVSHASSTTLLSALQISKVVSIGEKPRWYGALNCTFRHDATPATEGPVIEPIYLFNKGHSSVYEVQITSPETRARLFHHNAVPALDSFIYIHGLEDDGRDSMFLLFVGCPQWVQEKLLISPDQKYKALVLCRIGVSRSATLCIASVMKHFHMSLVESFLYVRVRRLNVVIQPNLRLFYELFLYDEHLRSRRQQNDKKSGEAFFCWWTFCTEIHRLNQQYIE</sequence>
<dbReference type="GeneID" id="30026839"/>